<name>A0ACC0W603_9STRA</name>
<accession>A0ACC0W603</accession>
<keyword evidence="2" id="KW-1185">Reference proteome</keyword>
<gene>
    <name evidence="1" type="ORF">PsorP6_006253</name>
</gene>
<sequence length="461" mass="49392">MRRQLQPRISRSCPWHTRCISSSFDARAYELSASSQPSRVIFGAGVAATQLGSLSRASGMRKVLLVRDRDDVAASRSKFAEYLLMQAGVPCFQYTLQWDCATVDGVNHAAAMAQRVGADGIVAFGGGNTMDMARAVSVVLACGGCASDFLSVGKKDSEDNGLQLQQQKFETTPLLLMPTIAGSGAEMAKPTLLWNEETEAKLFFAAEVDIVPQVLDGVMVMNLSRAVIIDPTLMVTVPLHLTVQGALTALGQCLESYLLGGADDALALEGLEAVARALAAPLREGKLDLRGAFLREQFAWGSLLSGITANSSGTGAARALAVSMSSISDLPHMQLAAAFLPFVLDRYIELANENEGDPFFDELREKLGDVANRLTAASGFEGSNAATWLRYVTKRFDLPPPSTLELEESLLNLCVHRAAEFQQESMNICRSDGNSAIIESDDLHAIIDGAILQHQTSSGSK</sequence>
<dbReference type="EMBL" id="CM047583">
    <property type="protein sequence ID" value="KAI9914184.1"/>
    <property type="molecule type" value="Genomic_DNA"/>
</dbReference>
<protein>
    <submittedName>
        <fullName evidence="1">Uncharacterized protein</fullName>
    </submittedName>
</protein>
<evidence type="ECO:0000313" key="1">
    <source>
        <dbReference type="EMBL" id="KAI9914184.1"/>
    </source>
</evidence>
<proteinExistence type="predicted"/>
<dbReference type="Proteomes" id="UP001163321">
    <property type="component" value="Chromosome 4"/>
</dbReference>
<evidence type="ECO:0000313" key="2">
    <source>
        <dbReference type="Proteomes" id="UP001163321"/>
    </source>
</evidence>
<reference evidence="1 2" key="1">
    <citation type="journal article" date="2022" name="bioRxiv">
        <title>The genome of the oomycete Peronosclerospora sorghi, a cosmopolitan pathogen of maize and sorghum, is inflated with dispersed pseudogenes.</title>
        <authorList>
            <person name="Fletcher K."/>
            <person name="Martin F."/>
            <person name="Isakeit T."/>
            <person name="Cavanaugh K."/>
            <person name="Magill C."/>
            <person name="Michelmore R."/>
        </authorList>
    </citation>
    <scope>NUCLEOTIDE SEQUENCE [LARGE SCALE GENOMIC DNA]</scope>
    <source>
        <strain evidence="1">P6</strain>
    </source>
</reference>
<organism evidence="1 2">
    <name type="scientific">Peronosclerospora sorghi</name>
    <dbReference type="NCBI Taxonomy" id="230839"/>
    <lineage>
        <taxon>Eukaryota</taxon>
        <taxon>Sar</taxon>
        <taxon>Stramenopiles</taxon>
        <taxon>Oomycota</taxon>
        <taxon>Peronosporomycetes</taxon>
        <taxon>Peronosporales</taxon>
        <taxon>Peronosporaceae</taxon>
        <taxon>Peronosclerospora</taxon>
    </lineage>
</organism>
<comment type="caution">
    <text evidence="1">The sequence shown here is derived from an EMBL/GenBank/DDBJ whole genome shotgun (WGS) entry which is preliminary data.</text>
</comment>